<dbReference type="InterPro" id="IPR001229">
    <property type="entry name" value="Jacalin-like_lectin_dom"/>
</dbReference>
<reference evidence="3" key="2">
    <citation type="submission" date="2024-02" db="EMBL/GenBank/DDBJ databases">
        <authorList>
            <person name="Li M.-H."/>
            <person name="Liu K.-W."/>
            <person name="Li Z."/>
            <person name="Lu H.-C."/>
            <person name="Ye Q.-L."/>
            <person name="Zhang D."/>
            <person name="Wang J.-Y."/>
            <person name="Li Y.-F."/>
            <person name="Zhong Z.-M."/>
            <person name="Liu X."/>
            <person name="Yu X."/>
            <person name="Liu D.-K."/>
            <person name="Tu X.-D."/>
            <person name="Liu B."/>
            <person name="Hao Y."/>
            <person name="Liao X.-Y."/>
            <person name="Jiang Y.-T."/>
            <person name="Sun W.-H."/>
            <person name="Chen J."/>
            <person name="Ai Y."/>
            <person name="Zhai J.-W."/>
            <person name="Wu S.-S."/>
            <person name="Zhou Z."/>
            <person name="Hsiao Y.-Y."/>
            <person name="Wu W.-L."/>
            <person name="Chen Y.-Y."/>
            <person name="Lin Y.-F."/>
            <person name="Hsu J.-L."/>
            <person name="Li C.-Y."/>
            <person name="Wang Z.-W."/>
            <person name="Zhao X."/>
            <person name="Zhong W.-Y."/>
            <person name="Ma X.-K."/>
            <person name="Ma L."/>
            <person name="Huang J."/>
            <person name="Chen G.-Z."/>
            <person name="Huang M.-Z."/>
            <person name="Huang L."/>
            <person name="Peng D.-H."/>
            <person name="Luo Y.-B."/>
            <person name="Zou S.-Q."/>
            <person name="Chen S.-P."/>
            <person name="Lan S."/>
            <person name="Tsai W.-C."/>
            <person name="Van De Peer Y."/>
            <person name="Liu Z.-J."/>
        </authorList>
    </citation>
    <scope>NUCLEOTIDE SEQUENCE</scope>
    <source>
        <strain evidence="3">Lor287</strain>
        <tissue evidence="3">Leaf</tissue>
    </source>
</reference>
<evidence type="ECO:0000313" key="3">
    <source>
        <dbReference type="EMBL" id="KAK8946505.1"/>
    </source>
</evidence>
<dbReference type="EMBL" id="JBBWWQ010000005">
    <property type="protein sequence ID" value="KAK8946910.1"/>
    <property type="molecule type" value="Genomic_DNA"/>
</dbReference>
<dbReference type="Proteomes" id="UP001418222">
    <property type="component" value="Unassembled WGS sequence"/>
</dbReference>
<dbReference type="AlphaFoldDB" id="A0AAP0BQ98"/>
<dbReference type="GO" id="GO:0030246">
    <property type="term" value="F:carbohydrate binding"/>
    <property type="evidence" value="ECO:0007669"/>
    <property type="project" value="UniProtKB-KW"/>
</dbReference>
<dbReference type="Gene3D" id="2.100.10.30">
    <property type="entry name" value="Jacalin-like lectin domain"/>
    <property type="match status" value="1"/>
</dbReference>
<accession>A0AAP0BQ98</accession>
<comment type="caution">
    <text evidence="3">The sequence shown here is derived from an EMBL/GenBank/DDBJ whole genome shotgun (WGS) entry which is preliminary data.</text>
</comment>
<gene>
    <name evidence="4" type="ORF">KSP39_PZI006427</name>
    <name evidence="3" type="ORF">KSP39_PZI006439</name>
</gene>
<evidence type="ECO:0000259" key="2">
    <source>
        <dbReference type="PROSITE" id="PS51752"/>
    </source>
</evidence>
<sequence>MPEVISSLTFLTNRTKHGPYGPEEGTKFSFKMTGGEVIGFHGTSGSYFNSIGCHIKPAVSSWNNPFLMKKVKV</sequence>
<proteinExistence type="predicted"/>
<protein>
    <recommendedName>
        <fullName evidence="2">Jacalin-type lectin domain-containing protein</fullName>
    </recommendedName>
</protein>
<dbReference type="PANTHER" id="PTHR47293">
    <property type="entry name" value="JACALIN-RELATED LECTIN 3"/>
    <property type="match status" value="1"/>
</dbReference>
<evidence type="ECO:0000313" key="4">
    <source>
        <dbReference type="EMBL" id="KAK8946910.1"/>
    </source>
</evidence>
<dbReference type="PANTHER" id="PTHR47293:SF68">
    <property type="entry name" value="JACALIN-RELATED LECTIN 3"/>
    <property type="match status" value="1"/>
</dbReference>
<name>A0AAP0BQ98_9ASPA</name>
<dbReference type="Pfam" id="PF01419">
    <property type="entry name" value="Jacalin"/>
    <property type="match status" value="1"/>
</dbReference>
<organism evidence="3 5">
    <name type="scientific">Platanthera zijinensis</name>
    <dbReference type="NCBI Taxonomy" id="2320716"/>
    <lineage>
        <taxon>Eukaryota</taxon>
        <taxon>Viridiplantae</taxon>
        <taxon>Streptophyta</taxon>
        <taxon>Embryophyta</taxon>
        <taxon>Tracheophyta</taxon>
        <taxon>Spermatophyta</taxon>
        <taxon>Magnoliopsida</taxon>
        <taxon>Liliopsida</taxon>
        <taxon>Asparagales</taxon>
        <taxon>Orchidaceae</taxon>
        <taxon>Orchidoideae</taxon>
        <taxon>Orchideae</taxon>
        <taxon>Orchidinae</taxon>
        <taxon>Platanthera</taxon>
    </lineage>
</organism>
<keyword evidence="5" id="KW-1185">Reference proteome</keyword>
<evidence type="ECO:0000256" key="1">
    <source>
        <dbReference type="ARBA" id="ARBA00022734"/>
    </source>
</evidence>
<dbReference type="InterPro" id="IPR036404">
    <property type="entry name" value="Jacalin-like_lectin_dom_sf"/>
</dbReference>
<keyword evidence="1" id="KW-0430">Lectin</keyword>
<dbReference type="SUPFAM" id="SSF51101">
    <property type="entry name" value="Mannose-binding lectins"/>
    <property type="match status" value="1"/>
</dbReference>
<dbReference type="EMBL" id="JBBWWQ010000005">
    <property type="protein sequence ID" value="KAK8946505.1"/>
    <property type="molecule type" value="Genomic_DNA"/>
</dbReference>
<feature type="domain" description="Jacalin-type lectin" evidence="2">
    <location>
        <begin position="1"/>
        <end position="57"/>
    </location>
</feature>
<evidence type="ECO:0000313" key="5">
    <source>
        <dbReference type="Proteomes" id="UP001418222"/>
    </source>
</evidence>
<reference evidence="3 5" key="1">
    <citation type="journal article" date="2022" name="Nat. Plants">
        <title>Genomes of leafy and leafless Platanthera orchids illuminate the evolution of mycoheterotrophy.</title>
        <authorList>
            <person name="Li M.H."/>
            <person name="Liu K.W."/>
            <person name="Li Z."/>
            <person name="Lu H.C."/>
            <person name="Ye Q.L."/>
            <person name="Zhang D."/>
            <person name="Wang J.Y."/>
            <person name="Li Y.F."/>
            <person name="Zhong Z.M."/>
            <person name="Liu X."/>
            <person name="Yu X."/>
            <person name="Liu D.K."/>
            <person name="Tu X.D."/>
            <person name="Liu B."/>
            <person name="Hao Y."/>
            <person name="Liao X.Y."/>
            <person name="Jiang Y.T."/>
            <person name="Sun W.H."/>
            <person name="Chen J."/>
            <person name="Chen Y.Q."/>
            <person name="Ai Y."/>
            <person name="Zhai J.W."/>
            <person name="Wu S.S."/>
            <person name="Zhou Z."/>
            <person name="Hsiao Y.Y."/>
            <person name="Wu W.L."/>
            <person name="Chen Y.Y."/>
            <person name="Lin Y.F."/>
            <person name="Hsu J.L."/>
            <person name="Li C.Y."/>
            <person name="Wang Z.W."/>
            <person name="Zhao X."/>
            <person name="Zhong W.Y."/>
            <person name="Ma X.K."/>
            <person name="Ma L."/>
            <person name="Huang J."/>
            <person name="Chen G.Z."/>
            <person name="Huang M.Z."/>
            <person name="Huang L."/>
            <person name="Peng D.H."/>
            <person name="Luo Y.B."/>
            <person name="Zou S.Q."/>
            <person name="Chen S.P."/>
            <person name="Lan S."/>
            <person name="Tsai W.C."/>
            <person name="Van de Peer Y."/>
            <person name="Liu Z.J."/>
        </authorList>
    </citation>
    <scope>NUCLEOTIDE SEQUENCE [LARGE SCALE GENOMIC DNA]</scope>
    <source>
        <strain evidence="3">Lor287</strain>
    </source>
</reference>
<dbReference type="PROSITE" id="PS51752">
    <property type="entry name" value="JACALIN_LECTIN"/>
    <property type="match status" value="1"/>
</dbReference>